<accession>A0A350P690</accession>
<evidence type="ECO:0000313" key="3">
    <source>
        <dbReference type="Proteomes" id="UP000263517"/>
    </source>
</evidence>
<evidence type="ECO:0000313" key="2">
    <source>
        <dbReference type="EMBL" id="HAW76807.1"/>
    </source>
</evidence>
<organism evidence="2 3">
    <name type="scientific">Alteromonas australica</name>
    <dbReference type="NCBI Taxonomy" id="589873"/>
    <lineage>
        <taxon>Bacteria</taxon>
        <taxon>Pseudomonadati</taxon>
        <taxon>Pseudomonadota</taxon>
        <taxon>Gammaproteobacteria</taxon>
        <taxon>Alteromonadales</taxon>
        <taxon>Alteromonadaceae</taxon>
        <taxon>Alteromonas/Salinimonas group</taxon>
        <taxon>Alteromonas</taxon>
    </lineage>
</organism>
<feature type="compositionally biased region" description="Basic and acidic residues" evidence="1">
    <location>
        <begin position="41"/>
        <end position="50"/>
    </location>
</feature>
<evidence type="ECO:0000256" key="1">
    <source>
        <dbReference type="SAM" id="MobiDB-lite"/>
    </source>
</evidence>
<proteinExistence type="predicted"/>
<name>A0A350P690_9ALTE</name>
<dbReference type="AlphaFoldDB" id="A0A350P690"/>
<dbReference type="EMBL" id="DNAN01000492">
    <property type="protein sequence ID" value="HAW76807.1"/>
    <property type="molecule type" value="Genomic_DNA"/>
</dbReference>
<dbReference type="Proteomes" id="UP000263517">
    <property type="component" value="Unassembled WGS sequence"/>
</dbReference>
<protein>
    <submittedName>
        <fullName evidence="2">Uncharacterized protein</fullName>
    </submittedName>
</protein>
<sequence>MAFKGVLPSDLWERYDSEGGQKRVEIDMLVAAEINDRISEASKDAKRDGKSMVARRDRRREQRQLLNNNKDLFNALRDANVPIEGSNESGDKE</sequence>
<comment type="caution">
    <text evidence="2">The sequence shown here is derived from an EMBL/GenBank/DDBJ whole genome shotgun (WGS) entry which is preliminary data.</text>
</comment>
<feature type="region of interest" description="Disordered" evidence="1">
    <location>
        <begin position="41"/>
        <end position="66"/>
    </location>
</feature>
<gene>
    <name evidence="2" type="ORF">DCW74_13860</name>
</gene>
<reference evidence="2 3" key="1">
    <citation type="journal article" date="2018" name="Nat. Biotechnol.">
        <title>A standardized bacterial taxonomy based on genome phylogeny substantially revises the tree of life.</title>
        <authorList>
            <person name="Parks D.H."/>
            <person name="Chuvochina M."/>
            <person name="Waite D.W."/>
            <person name="Rinke C."/>
            <person name="Skarshewski A."/>
            <person name="Chaumeil P.A."/>
            <person name="Hugenholtz P."/>
        </authorList>
    </citation>
    <scope>NUCLEOTIDE SEQUENCE [LARGE SCALE GENOMIC DNA]</scope>
    <source>
        <strain evidence="2">UBA11978</strain>
    </source>
</reference>